<organism evidence="1 2">
    <name type="scientific">Ixodes persulcatus</name>
    <name type="common">Taiga tick</name>
    <dbReference type="NCBI Taxonomy" id="34615"/>
    <lineage>
        <taxon>Eukaryota</taxon>
        <taxon>Metazoa</taxon>
        <taxon>Ecdysozoa</taxon>
        <taxon>Arthropoda</taxon>
        <taxon>Chelicerata</taxon>
        <taxon>Arachnida</taxon>
        <taxon>Acari</taxon>
        <taxon>Parasitiformes</taxon>
        <taxon>Ixodida</taxon>
        <taxon>Ixodoidea</taxon>
        <taxon>Ixodidae</taxon>
        <taxon>Ixodinae</taxon>
        <taxon>Ixodes</taxon>
    </lineage>
</organism>
<accession>A0AC60Q4Q8</accession>
<comment type="caution">
    <text evidence="1">The sequence shown here is derived from an EMBL/GenBank/DDBJ whole genome shotgun (WGS) entry which is preliminary data.</text>
</comment>
<name>A0AC60Q4Q8_IXOPE</name>
<protein>
    <submittedName>
        <fullName evidence="1">Uncharacterized protein</fullName>
    </submittedName>
</protein>
<reference evidence="1 2" key="1">
    <citation type="journal article" date="2020" name="Cell">
        <title>Large-Scale Comparative Analyses of Tick Genomes Elucidate Their Genetic Diversity and Vector Capacities.</title>
        <authorList>
            <consortium name="Tick Genome and Microbiome Consortium (TIGMIC)"/>
            <person name="Jia N."/>
            <person name="Wang J."/>
            <person name="Shi W."/>
            <person name="Du L."/>
            <person name="Sun Y."/>
            <person name="Zhan W."/>
            <person name="Jiang J.F."/>
            <person name="Wang Q."/>
            <person name="Zhang B."/>
            <person name="Ji P."/>
            <person name="Bell-Sakyi L."/>
            <person name="Cui X.M."/>
            <person name="Yuan T.T."/>
            <person name="Jiang B.G."/>
            <person name="Yang W.F."/>
            <person name="Lam T.T."/>
            <person name="Chang Q.C."/>
            <person name="Ding S.J."/>
            <person name="Wang X.J."/>
            <person name="Zhu J.G."/>
            <person name="Ruan X.D."/>
            <person name="Zhao L."/>
            <person name="Wei J.T."/>
            <person name="Ye R.Z."/>
            <person name="Que T.C."/>
            <person name="Du C.H."/>
            <person name="Zhou Y.H."/>
            <person name="Cheng J.X."/>
            <person name="Dai P.F."/>
            <person name="Guo W.B."/>
            <person name="Han X.H."/>
            <person name="Huang E.J."/>
            <person name="Li L.F."/>
            <person name="Wei W."/>
            <person name="Gao Y.C."/>
            <person name="Liu J.Z."/>
            <person name="Shao H.Z."/>
            <person name="Wang X."/>
            <person name="Wang C.C."/>
            <person name="Yang T.C."/>
            <person name="Huo Q.B."/>
            <person name="Li W."/>
            <person name="Chen H.Y."/>
            <person name="Chen S.E."/>
            <person name="Zhou L.G."/>
            <person name="Ni X.B."/>
            <person name="Tian J.H."/>
            <person name="Sheng Y."/>
            <person name="Liu T."/>
            <person name="Pan Y.S."/>
            <person name="Xia L.Y."/>
            <person name="Li J."/>
            <person name="Zhao F."/>
            <person name="Cao W.C."/>
        </authorList>
    </citation>
    <scope>NUCLEOTIDE SEQUENCE [LARGE SCALE GENOMIC DNA]</scope>
    <source>
        <strain evidence="1">Iper-2018</strain>
    </source>
</reference>
<dbReference type="Proteomes" id="UP000805193">
    <property type="component" value="Unassembled WGS sequence"/>
</dbReference>
<sequence>MAEMASHSMEKVLHFVTCRRRLPPLPPREPQRAVKPEGCSVCGGPASFADTPDATEPTELARGRRPPGFPRAGGGPVGGWDARRHSPLKLTVRTQTRLLIKGGRVVNDDLMMEADVFIEDGVIKQVGKDIAVPGGTRTIDAKGMFVMPGGIDTHTHFEFYFMNSRSADDFYTGSKAALAGGTTMIIDFVSKKSHSMSVLEAFEDYRSRADERICCDYGLAVILNDYNDEIFKEMEILTREKGVNAFKMFMAYKGQLMMEDSKLIQAFKACSRLGALARVHAENGDIIYENQKKLLCMEITGPEGHLYSREEEVEAEATHRAIVLANQVHCPLYVVHVMSKSSADVILRKRAQGCVVFGEPVASGLATDGSHHFSRCWRHAAAHVMSPPLRPDPDTKSYLMDLLASGELQTTGSDHCTFTSSQKAAGLDDFTRIPNGVNGVEERMGVVWQNGVNTGKMDPCKFVAVTSANAAKIFNIYPRKGRIQAGSDADVVVWDPEKVRVFSSETQQSACDFNIFEGFRCQGAPAYVVSQGRVVVEGDELHASQGVGKFIPMAPNCPYVYSAMRQREAAVPLKVDRAPPSVPEDNEVPPPTVVPATQATPRAPRPMMEPLFPATPREFHSRPLTRGGCRNLQDSTFSLSGAQIDDEKAARAAIRVNNPPGGRSSGIW</sequence>
<dbReference type="EMBL" id="JABSTQ010009486">
    <property type="protein sequence ID" value="KAG0428765.1"/>
    <property type="molecule type" value="Genomic_DNA"/>
</dbReference>
<gene>
    <name evidence="1" type="ORF">HPB47_024280</name>
</gene>
<proteinExistence type="predicted"/>
<keyword evidence="2" id="KW-1185">Reference proteome</keyword>
<evidence type="ECO:0000313" key="1">
    <source>
        <dbReference type="EMBL" id="KAG0428765.1"/>
    </source>
</evidence>
<evidence type="ECO:0000313" key="2">
    <source>
        <dbReference type="Proteomes" id="UP000805193"/>
    </source>
</evidence>